<evidence type="ECO:0000256" key="7">
    <source>
        <dbReference type="RuleBase" id="RU361228"/>
    </source>
</evidence>
<dbReference type="EC" id="2.4.2.31" evidence="7"/>
<dbReference type="Gene3D" id="3.90.176.10">
    <property type="entry name" value="Toxin ADP-ribosyltransferase, Chain A, domain 1"/>
    <property type="match status" value="1"/>
</dbReference>
<proteinExistence type="inferred from homology"/>
<protein>
    <recommendedName>
        <fullName evidence="7">NAD(P)(+)--arginine ADP-ribosyltransferase</fullName>
        <ecNumber evidence="7">2.4.2.31</ecNumber>
    </recommendedName>
    <alternativeName>
        <fullName evidence="7">Mono(ADP-ribosyl)transferase</fullName>
    </alternativeName>
</protein>
<reference evidence="8" key="3">
    <citation type="submission" date="2025-08" db="UniProtKB">
        <authorList>
            <consortium name="Ensembl"/>
        </authorList>
    </citation>
    <scope>IDENTIFICATION</scope>
    <source>
        <strain evidence="8">HSOK</strain>
    </source>
</reference>
<keyword evidence="3 7" id="KW-0808">Transferase</keyword>
<dbReference type="PANTHER" id="PTHR10339:SF27">
    <property type="entry name" value="NAD(P)(+)--ARGININE ADP-RIBOSYLTRANSFERASE"/>
    <property type="match status" value="1"/>
</dbReference>
<dbReference type="GO" id="GO:0016779">
    <property type="term" value="F:nucleotidyltransferase activity"/>
    <property type="evidence" value="ECO:0007669"/>
    <property type="project" value="UniProtKB-KW"/>
</dbReference>
<keyword evidence="2 7" id="KW-0328">Glycosyltransferase</keyword>
<evidence type="ECO:0000313" key="9">
    <source>
        <dbReference type="Proteomes" id="UP000265200"/>
    </source>
</evidence>
<name>A0A3P9IEV8_ORYLA</name>
<organism evidence="8 9">
    <name type="scientific">Oryzias latipes</name>
    <name type="common">Japanese rice fish</name>
    <name type="synonym">Japanese killifish</name>
    <dbReference type="NCBI Taxonomy" id="8090"/>
    <lineage>
        <taxon>Eukaryota</taxon>
        <taxon>Metazoa</taxon>
        <taxon>Chordata</taxon>
        <taxon>Craniata</taxon>
        <taxon>Vertebrata</taxon>
        <taxon>Euteleostomi</taxon>
        <taxon>Actinopterygii</taxon>
        <taxon>Neopterygii</taxon>
        <taxon>Teleostei</taxon>
        <taxon>Neoteleostei</taxon>
        <taxon>Acanthomorphata</taxon>
        <taxon>Ovalentaria</taxon>
        <taxon>Atherinomorphae</taxon>
        <taxon>Beloniformes</taxon>
        <taxon>Adrianichthyidae</taxon>
        <taxon>Oryziinae</taxon>
        <taxon>Oryzias</taxon>
    </lineage>
</organism>
<dbReference type="Proteomes" id="UP000265200">
    <property type="component" value="Chromosome 1"/>
</dbReference>
<reference evidence="8" key="4">
    <citation type="submission" date="2025-09" db="UniProtKB">
        <authorList>
            <consortium name="Ensembl"/>
        </authorList>
    </citation>
    <scope>IDENTIFICATION</scope>
    <source>
        <strain evidence="8">HSOK</strain>
    </source>
</reference>
<evidence type="ECO:0000256" key="4">
    <source>
        <dbReference type="ARBA" id="ARBA00022695"/>
    </source>
</evidence>
<dbReference type="SUPFAM" id="SSF56399">
    <property type="entry name" value="ADP-ribosylation"/>
    <property type="match status" value="1"/>
</dbReference>
<evidence type="ECO:0000256" key="3">
    <source>
        <dbReference type="ARBA" id="ARBA00022679"/>
    </source>
</evidence>
<dbReference type="AlphaFoldDB" id="A0A3P9IEV8"/>
<keyword evidence="4" id="KW-0548">Nucleotidyltransferase</keyword>
<evidence type="ECO:0000256" key="5">
    <source>
        <dbReference type="ARBA" id="ARBA00022857"/>
    </source>
</evidence>
<comment type="catalytic activity">
    <reaction evidence="6 7">
        <text>L-arginyl-[protein] + NAD(+) = N(omega)-(ADP-D-ribosyl)-L-arginyl-[protein] + nicotinamide + H(+)</text>
        <dbReference type="Rhea" id="RHEA:19149"/>
        <dbReference type="Rhea" id="RHEA-COMP:10532"/>
        <dbReference type="Rhea" id="RHEA-COMP:15087"/>
        <dbReference type="ChEBI" id="CHEBI:15378"/>
        <dbReference type="ChEBI" id="CHEBI:17154"/>
        <dbReference type="ChEBI" id="CHEBI:29965"/>
        <dbReference type="ChEBI" id="CHEBI:57540"/>
        <dbReference type="ChEBI" id="CHEBI:142554"/>
        <dbReference type="EC" id="2.4.2.31"/>
    </reaction>
</comment>
<evidence type="ECO:0000256" key="1">
    <source>
        <dbReference type="ARBA" id="ARBA00009558"/>
    </source>
</evidence>
<comment type="similarity">
    <text evidence="1 7">Belongs to the Arg-specific ADP-ribosyltransferase family.</text>
</comment>
<dbReference type="Pfam" id="PF01129">
    <property type="entry name" value="ART"/>
    <property type="match status" value="1"/>
</dbReference>
<accession>A0A3P9IEV8</accession>
<evidence type="ECO:0000256" key="2">
    <source>
        <dbReference type="ARBA" id="ARBA00022676"/>
    </source>
</evidence>
<sequence>MCQSCAYPGLWNTEVECKKMTKMFAEEKLLLIAFIFTTFNSNTNVLVGSVKLLDRSQNVVDDMYKGCREEAMETVIQSGLLRRELNKSVEFQKAWNANTQCSFIIPGGIKEHTAALSAYYSGDKQFTKEFNSQVETMGENFTTYKNNFHFKSLHFLLMDALILLKPRQCKTGYAIVDDLQIPKLGSAVRLAGFTIVDTDTDLTDLEDSTVLKINSCYFINLEENICKKNIGQMLLSPTEVFTVEDVGRKITDDADYEEVVLKHSSLTSRHNCYIISRAEAVTSAHMLVPLIMVYSLFSVTL</sequence>
<dbReference type="Ensembl" id="ENSORLT00015027420.1">
    <property type="protein sequence ID" value="ENSORLP00015018597.1"/>
    <property type="gene ID" value="ENSORLG00015019654.1"/>
</dbReference>
<reference key="1">
    <citation type="journal article" date="2007" name="Nature">
        <title>The medaka draft genome and insights into vertebrate genome evolution.</title>
        <authorList>
            <person name="Kasahara M."/>
            <person name="Naruse K."/>
            <person name="Sasaki S."/>
            <person name="Nakatani Y."/>
            <person name="Qu W."/>
            <person name="Ahsan B."/>
            <person name="Yamada T."/>
            <person name="Nagayasu Y."/>
            <person name="Doi K."/>
            <person name="Kasai Y."/>
            <person name="Jindo T."/>
            <person name="Kobayashi D."/>
            <person name="Shimada A."/>
            <person name="Toyoda A."/>
            <person name="Kuroki Y."/>
            <person name="Fujiyama A."/>
            <person name="Sasaki T."/>
            <person name="Shimizu A."/>
            <person name="Asakawa S."/>
            <person name="Shimizu N."/>
            <person name="Hashimoto S."/>
            <person name="Yang J."/>
            <person name="Lee Y."/>
            <person name="Matsushima K."/>
            <person name="Sugano S."/>
            <person name="Sakaizumi M."/>
            <person name="Narita T."/>
            <person name="Ohishi K."/>
            <person name="Haga S."/>
            <person name="Ohta F."/>
            <person name="Nomoto H."/>
            <person name="Nogata K."/>
            <person name="Morishita T."/>
            <person name="Endo T."/>
            <person name="Shin-I T."/>
            <person name="Takeda H."/>
            <person name="Morishita S."/>
            <person name="Kohara Y."/>
        </authorList>
    </citation>
    <scope>NUCLEOTIDE SEQUENCE [LARGE SCALE GENOMIC DNA]</scope>
    <source>
        <strain>Hd-rR</strain>
    </source>
</reference>
<keyword evidence="7" id="KW-0520">NAD</keyword>
<dbReference type="PANTHER" id="PTHR10339">
    <property type="entry name" value="ADP-RIBOSYLTRANSFERASE"/>
    <property type="match status" value="1"/>
</dbReference>
<dbReference type="GO" id="GO:0106274">
    <property type="term" value="F:NAD+-protein-arginine ADP-ribosyltransferase activity"/>
    <property type="evidence" value="ECO:0007669"/>
    <property type="project" value="UniProtKB-EC"/>
</dbReference>
<dbReference type="InterPro" id="IPR050999">
    <property type="entry name" value="ADP-ribosyltransferase_ARG"/>
</dbReference>
<dbReference type="PRINTS" id="PR00970">
    <property type="entry name" value="RIBTRNSFRASE"/>
</dbReference>
<keyword evidence="5 7" id="KW-0521">NADP</keyword>
<evidence type="ECO:0000313" key="8">
    <source>
        <dbReference type="Ensembl" id="ENSORLP00015018597.1"/>
    </source>
</evidence>
<evidence type="ECO:0000256" key="6">
    <source>
        <dbReference type="ARBA" id="ARBA00047597"/>
    </source>
</evidence>
<dbReference type="InterPro" id="IPR000768">
    <property type="entry name" value="ART"/>
</dbReference>
<reference evidence="8 9" key="2">
    <citation type="submission" date="2017-04" db="EMBL/GenBank/DDBJ databases">
        <title>CpG methylation of centromeres and impact of large insertions on vertebrate speciation.</title>
        <authorList>
            <person name="Ichikawa K."/>
            <person name="Yoshimura J."/>
            <person name="Morishita S."/>
        </authorList>
    </citation>
    <scope>NUCLEOTIDE SEQUENCE</scope>
    <source>
        <strain evidence="8 9">HSOK</strain>
    </source>
</reference>